<dbReference type="RefSeq" id="WP_212517830.1">
    <property type="nucleotide sequence ID" value="NZ_JAGSOH010000021.1"/>
</dbReference>
<protein>
    <submittedName>
        <fullName evidence="2">Alpha/beta hydrolase</fullName>
    </submittedName>
</protein>
<keyword evidence="3" id="KW-1185">Reference proteome</keyword>
<dbReference type="SUPFAM" id="SSF53474">
    <property type="entry name" value="alpha/beta-Hydrolases"/>
    <property type="match status" value="1"/>
</dbReference>
<evidence type="ECO:0000313" key="3">
    <source>
        <dbReference type="Proteomes" id="UP000676325"/>
    </source>
</evidence>
<keyword evidence="2" id="KW-0378">Hydrolase</keyword>
<evidence type="ECO:0000259" key="1">
    <source>
        <dbReference type="Pfam" id="PF00561"/>
    </source>
</evidence>
<dbReference type="GO" id="GO:0016787">
    <property type="term" value="F:hydrolase activity"/>
    <property type="evidence" value="ECO:0007669"/>
    <property type="project" value="UniProtKB-KW"/>
</dbReference>
<dbReference type="InterPro" id="IPR000073">
    <property type="entry name" value="AB_hydrolase_1"/>
</dbReference>
<dbReference type="Proteomes" id="UP000676325">
    <property type="component" value="Unassembled WGS sequence"/>
</dbReference>
<sequence>MTTTTRRVLPHRVEFGGPADGPRVVLVHGLGGSHANWAALGPLLAESTRPVAVDLAGFGYTPGTGKTARVAANARLLERFLREEVGEPAVLVGNSMGGMISIMTAAAHPELVTGVVLLDPVLPTSPGARLDPAAIVGIVIALLPVLGPRVLVRRRAAAGARERALSTLSVCYGDISRLTDEQLDAEVGLTEFAEAEGLTPVAAYVGAARSLVLHGVRPRYRREMAAISAPVLLLHGTHDRLVSVSAADTAARKHPSWRYRRQDGGHVPHMELPVETARTITAWLQGKDA</sequence>
<dbReference type="InterPro" id="IPR029058">
    <property type="entry name" value="AB_hydrolase_fold"/>
</dbReference>
<evidence type="ECO:0000313" key="2">
    <source>
        <dbReference type="EMBL" id="MBR7826682.1"/>
    </source>
</evidence>
<dbReference type="Gene3D" id="3.40.50.1820">
    <property type="entry name" value="alpha/beta hydrolase"/>
    <property type="match status" value="1"/>
</dbReference>
<feature type="domain" description="AB hydrolase-1" evidence="1">
    <location>
        <begin position="22"/>
        <end position="271"/>
    </location>
</feature>
<dbReference type="PANTHER" id="PTHR46438">
    <property type="entry name" value="ALPHA/BETA-HYDROLASES SUPERFAMILY PROTEIN"/>
    <property type="match status" value="1"/>
</dbReference>
<gene>
    <name evidence="2" type="ORF">KDK95_10240</name>
</gene>
<dbReference type="EMBL" id="JAGSOH010000021">
    <property type="protein sequence ID" value="MBR7826682.1"/>
    <property type="molecule type" value="Genomic_DNA"/>
</dbReference>
<proteinExistence type="predicted"/>
<dbReference type="Pfam" id="PF00561">
    <property type="entry name" value="Abhydrolase_1"/>
    <property type="match status" value="1"/>
</dbReference>
<name>A0A941E8V1_9ACTN</name>
<dbReference type="AlphaFoldDB" id="A0A941E8V1"/>
<accession>A0A941E8V1</accession>
<reference evidence="2" key="1">
    <citation type="submission" date="2021-04" db="EMBL/GenBank/DDBJ databases">
        <title>Genome based classification of Actinospica acidithermotolerans sp. nov., an actinobacterium isolated from an Indonesian hot spring.</title>
        <authorList>
            <person name="Kusuma A.B."/>
            <person name="Putra K.E."/>
            <person name="Nafisah S."/>
            <person name="Loh J."/>
            <person name="Nouioui I."/>
            <person name="Goodfellow M."/>
        </authorList>
    </citation>
    <scope>NUCLEOTIDE SEQUENCE</scope>
    <source>
        <strain evidence="2">MGRD01-02</strain>
    </source>
</reference>
<comment type="caution">
    <text evidence="2">The sequence shown here is derived from an EMBL/GenBank/DDBJ whole genome shotgun (WGS) entry which is preliminary data.</text>
</comment>
<organism evidence="2 3">
    <name type="scientific">Actinospica acidithermotolerans</name>
    <dbReference type="NCBI Taxonomy" id="2828514"/>
    <lineage>
        <taxon>Bacteria</taxon>
        <taxon>Bacillati</taxon>
        <taxon>Actinomycetota</taxon>
        <taxon>Actinomycetes</taxon>
        <taxon>Catenulisporales</taxon>
        <taxon>Actinospicaceae</taxon>
        <taxon>Actinospica</taxon>
    </lineage>
</organism>
<dbReference type="PRINTS" id="PR00111">
    <property type="entry name" value="ABHYDROLASE"/>
</dbReference>